<dbReference type="Proteomes" id="UP000435187">
    <property type="component" value="Unassembled WGS sequence"/>
</dbReference>
<gene>
    <name evidence="2" type="ORF">GH885_16710</name>
</gene>
<dbReference type="InterPro" id="IPR014231">
    <property type="entry name" value="Spore_YpjB"/>
</dbReference>
<sequence length="244" mass="28977">MEEGVVVRIIYVFSFFFISIVIQAFHPFDLSAQDHDHYMYTFERLVQEQRYDVAVQIIENNQTTILQRVAEEKRTYEPVMKEYIDKCLHVLQDEQTTESKKTLVAQQTIILWDAMTSDSAPLWTSWKYELDNKMNKLLDQEHVRQAEMEEIVYYVEAISPVVKLHLNDEQYQDYQQSLSVITNSHQSYNERELEESFSQISKLNIDTLHNANAHYTKWLIFIVFGFIFLSLSYVAWAKYRGESV</sequence>
<dbReference type="Pfam" id="PF09577">
    <property type="entry name" value="Spore_YpjB"/>
    <property type="match status" value="1"/>
</dbReference>
<evidence type="ECO:0000313" key="3">
    <source>
        <dbReference type="Proteomes" id="UP000435187"/>
    </source>
</evidence>
<evidence type="ECO:0000256" key="1">
    <source>
        <dbReference type="SAM" id="Phobius"/>
    </source>
</evidence>
<evidence type="ECO:0000313" key="2">
    <source>
        <dbReference type="EMBL" id="MRI67964.1"/>
    </source>
</evidence>
<keyword evidence="1" id="KW-0472">Membrane</keyword>
<protein>
    <recommendedName>
        <fullName evidence="4">Sporulation protein YpjB</fullName>
    </recommendedName>
</protein>
<dbReference type="AlphaFoldDB" id="A0A6N7R427"/>
<organism evidence="2 3">
    <name type="scientific">Gracilibacillus thailandensis</name>
    <dbReference type="NCBI Taxonomy" id="563735"/>
    <lineage>
        <taxon>Bacteria</taxon>
        <taxon>Bacillati</taxon>
        <taxon>Bacillota</taxon>
        <taxon>Bacilli</taxon>
        <taxon>Bacillales</taxon>
        <taxon>Bacillaceae</taxon>
        <taxon>Gracilibacillus</taxon>
    </lineage>
</organism>
<dbReference type="EMBL" id="WJEE01000045">
    <property type="protein sequence ID" value="MRI67964.1"/>
    <property type="molecule type" value="Genomic_DNA"/>
</dbReference>
<reference evidence="2 3" key="1">
    <citation type="submission" date="2019-10" db="EMBL/GenBank/DDBJ databases">
        <title>Gracilibacillus salitolerans sp. nov., a moderate halophile isolated from a saline soil in northwest China.</title>
        <authorList>
            <person name="Gan L."/>
        </authorList>
    </citation>
    <scope>NUCLEOTIDE SEQUENCE [LARGE SCALE GENOMIC DNA]</scope>
    <source>
        <strain evidence="2 3">TP2-8</strain>
    </source>
</reference>
<proteinExistence type="predicted"/>
<keyword evidence="1" id="KW-0812">Transmembrane</keyword>
<evidence type="ECO:0008006" key="4">
    <source>
        <dbReference type="Google" id="ProtNLM"/>
    </source>
</evidence>
<feature type="transmembrane region" description="Helical" evidence="1">
    <location>
        <begin position="218"/>
        <end position="236"/>
    </location>
</feature>
<feature type="transmembrane region" description="Helical" evidence="1">
    <location>
        <begin position="6"/>
        <end position="25"/>
    </location>
</feature>
<name>A0A6N7R427_9BACI</name>
<comment type="caution">
    <text evidence="2">The sequence shown here is derived from an EMBL/GenBank/DDBJ whole genome shotgun (WGS) entry which is preliminary data.</text>
</comment>
<keyword evidence="3" id="KW-1185">Reference proteome</keyword>
<accession>A0A6N7R427</accession>
<keyword evidence="1" id="KW-1133">Transmembrane helix</keyword>